<sequence>MKGPFFVPARNIHHRHAALALYRALLRTAHRVELPADLKPREKKLRARLLPKPHVPNGEGSDEVRGPAGGARKHGHPFAAQIHAHPAQRPNHWHPVGKQVRKRFLADRHYTSLRLVYSSMATGYKFLSMFSKAASSDSKEYGELVAFMRDLASQRAEQRARDNQRTGPTAPDTATSPSSSGQTNEKRNSPAKEVFEPRGPLLSKTSGPGEPPSYAGTPRPVETLGRDRRVPQFVTDSYGVPFLRYSKPHDPRLDRMNGQRRKMWLATMEKFKASTDTLVPEFSLEDVWEHHLANAAHKEGLDIADPEPTTWIESSSAQGPLETTDDCAGSRSTGSAKDTYMWTALKTSLWYEYRLERIYEDFVARAEALVNLREEERRLAALEKGEDATPSSEAAQQSFNDHDQQGGQGGQVKVKSKSIRTCVEAAREGEAKFGRSTGADRFDTPAWRNVVAQHGSKMLDLLMRHKHPDARF</sequence>
<feature type="region of interest" description="Disordered" evidence="1">
    <location>
        <begin position="51"/>
        <end position="74"/>
    </location>
</feature>
<keyword evidence="3" id="KW-1185">Reference proteome</keyword>
<accession>A0A9P7ZS36</accession>
<reference evidence="2" key="1">
    <citation type="journal article" date="2021" name="IMA Fungus">
        <title>Genomic characterization of three marine fungi, including Emericellopsis atlantica sp. nov. with signatures of a generalist lifestyle and marine biomass degradation.</title>
        <authorList>
            <person name="Hagestad O.C."/>
            <person name="Hou L."/>
            <person name="Andersen J.H."/>
            <person name="Hansen E.H."/>
            <person name="Altermark B."/>
            <person name="Li C."/>
            <person name="Kuhnert E."/>
            <person name="Cox R.J."/>
            <person name="Crous P.W."/>
            <person name="Spatafora J.W."/>
            <person name="Lail K."/>
            <person name="Amirebrahimi M."/>
            <person name="Lipzen A."/>
            <person name="Pangilinan J."/>
            <person name="Andreopoulos W."/>
            <person name="Hayes R.D."/>
            <person name="Ng V."/>
            <person name="Grigoriev I.V."/>
            <person name="Jackson S.A."/>
            <person name="Sutton T.D.S."/>
            <person name="Dobson A.D.W."/>
            <person name="Rama T."/>
        </authorList>
    </citation>
    <scope>NUCLEOTIDE SEQUENCE</scope>
    <source>
        <strain evidence="2">TS7</strain>
    </source>
</reference>
<feature type="compositionally biased region" description="Basic and acidic residues" evidence="1">
    <location>
        <begin position="184"/>
        <end position="196"/>
    </location>
</feature>
<evidence type="ECO:0000313" key="3">
    <source>
        <dbReference type="Proteomes" id="UP000887229"/>
    </source>
</evidence>
<proteinExistence type="predicted"/>
<feature type="compositionally biased region" description="Low complexity" evidence="1">
    <location>
        <begin position="166"/>
        <end position="181"/>
    </location>
</feature>
<comment type="caution">
    <text evidence="2">The sequence shown here is derived from an EMBL/GenBank/DDBJ whole genome shotgun (WGS) entry which is preliminary data.</text>
</comment>
<dbReference type="RefSeq" id="XP_046120715.1">
    <property type="nucleotide sequence ID" value="XM_046262046.1"/>
</dbReference>
<name>A0A9P7ZS36_9HYPO</name>
<feature type="region of interest" description="Disordered" evidence="1">
    <location>
        <begin position="313"/>
        <end position="335"/>
    </location>
</feature>
<dbReference type="OrthoDB" id="3925971at2759"/>
<feature type="region of interest" description="Disordered" evidence="1">
    <location>
        <begin position="383"/>
        <end position="415"/>
    </location>
</feature>
<evidence type="ECO:0000256" key="1">
    <source>
        <dbReference type="SAM" id="MobiDB-lite"/>
    </source>
</evidence>
<dbReference type="Proteomes" id="UP000887229">
    <property type="component" value="Unassembled WGS sequence"/>
</dbReference>
<feature type="compositionally biased region" description="Polar residues" evidence="1">
    <location>
        <begin position="389"/>
        <end position="399"/>
    </location>
</feature>
<organism evidence="2 3">
    <name type="scientific">Emericellopsis atlantica</name>
    <dbReference type="NCBI Taxonomy" id="2614577"/>
    <lineage>
        <taxon>Eukaryota</taxon>
        <taxon>Fungi</taxon>
        <taxon>Dikarya</taxon>
        <taxon>Ascomycota</taxon>
        <taxon>Pezizomycotina</taxon>
        <taxon>Sordariomycetes</taxon>
        <taxon>Hypocreomycetidae</taxon>
        <taxon>Hypocreales</taxon>
        <taxon>Bionectriaceae</taxon>
        <taxon>Emericellopsis</taxon>
    </lineage>
</organism>
<protein>
    <submittedName>
        <fullName evidence="2">Uncharacterized protein</fullName>
    </submittedName>
</protein>
<dbReference type="GeneID" id="70292949"/>
<gene>
    <name evidence="2" type="ORF">F5Z01DRAFT_634357</name>
</gene>
<dbReference type="EMBL" id="MU251247">
    <property type="protein sequence ID" value="KAG9256791.1"/>
    <property type="molecule type" value="Genomic_DNA"/>
</dbReference>
<feature type="region of interest" description="Disordered" evidence="1">
    <location>
        <begin position="155"/>
        <end position="230"/>
    </location>
</feature>
<evidence type="ECO:0000313" key="2">
    <source>
        <dbReference type="EMBL" id="KAG9256791.1"/>
    </source>
</evidence>
<dbReference type="AlphaFoldDB" id="A0A9P7ZS36"/>